<dbReference type="NCBIfam" id="TIGR01167">
    <property type="entry name" value="LPXTG_anchor"/>
    <property type="match status" value="1"/>
</dbReference>
<dbReference type="Gene3D" id="2.60.40.10">
    <property type="entry name" value="Immunoglobulins"/>
    <property type="match status" value="1"/>
</dbReference>
<dbReference type="NCBIfam" id="TIGR04226">
    <property type="entry name" value="RrgB_K2N_iso_D2"/>
    <property type="match status" value="1"/>
</dbReference>
<organism evidence="5 6">
    <name type="scientific">[Eubacterium] hominis</name>
    <dbReference type="NCBI Taxonomy" id="2764325"/>
    <lineage>
        <taxon>Bacteria</taxon>
        <taxon>Bacillati</taxon>
        <taxon>Bacillota</taxon>
        <taxon>Erysipelotrichia</taxon>
        <taxon>Erysipelotrichales</taxon>
        <taxon>Erysipelotrichaceae</taxon>
        <taxon>Amedibacillus</taxon>
    </lineage>
</organism>
<keyword evidence="2" id="KW-0732">Signal</keyword>
<dbReference type="InterPro" id="IPR032334">
    <property type="entry name" value="GramPos_pilinBB"/>
</dbReference>
<dbReference type="KEGG" id="ehn:H9Q80_09955"/>
<evidence type="ECO:0000259" key="4">
    <source>
        <dbReference type="Pfam" id="PF17802"/>
    </source>
</evidence>
<dbReference type="Pfam" id="PF16569">
    <property type="entry name" value="GramPos_pilinBB"/>
    <property type="match status" value="1"/>
</dbReference>
<dbReference type="InterPro" id="IPR026466">
    <property type="entry name" value="Fim_isopep_form_D2_dom"/>
</dbReference>
<dbReference type="InterPro" id="IPR013783">
    <property type="entry name" value="Ig-like_fold"/>
</dbReference>
<keyword evidence="1" id="KW-0812">Transmembrane</keyword>
<dbReference type="AlphaFoldDB" id="A0A7G9GII7"/>
<feature type="chain" id="PRO_5028822045" evidence="2">
    <location>
        <begin position="28"/>
        <end position="486"/>
    </location>
</feature>
<dbReference type="NCBIfam" id="NF033902">
    <property type="entry name" value="iso_D2_wall_anc"/>
    <property type="match status" value="1"/>
</dbReference>
<evidence type="ECO:0000313" key="5">
    <source>
        <dbReference type="EMBL" id="QNM10619.1"/>
    </source>
</evidence>
<keyword evidence="1" id="KW-1133">Transmembrane helix</keyword>
<evidence type="ECO:0000256" key="1">
    <source>
        <dbReference type="SAM" id="Phobius"/>
    </source>
</evidence>
<feature type="signal peptide" evidence="2">
    <location>
        <begin position="1"/>
        <end position="27"/>
    </location>
</feature>
<name>A0A7G9GII7_9FIRM</name>
<dbReference type="InterPro" id="IPR048052">
    <property type="entry name" value="FM1-like"/>
</dbReference>
<dbReference type="Proteomes" id="UP000515856">
    <property type="component" value="Chromosome"/>
</dbReference>
<feature type="transmembrane region" description="Helical" evidence="1">
    <location>
        <begin position="451"/>
        <end position="473"/>
    </location>
</feature>
<keyword evidence="1" id="KW-0472">Membrane</keyword>
<dbReference type="EMBL" id="CP060636">
    <property type="protein sequence ID" value="QNM10619.1"/>
    <property type="molecule type" value="Genomic_DNA"/>
</dbReference>
<dbReference type="Gene3D" id="2.60.40.740">
    <property type="match status" value="1"/>
</dbReference>
<dbReference type="Pfam" id="PF17802">
    <property type="entry name" value="SpaA"/>
    <property type="match status" value="1"/>
</dbReference>
<evidence type="ECO:0000259" key="3">
    <source>
        <dbReference type="Pfam" id="PF16569"/>
    </source>
</evidence>
<reference evidence="5 6" key="1">
    <citation type="submission" date="2020-08" db="EMBL/GenBank/DDBJ databases">
        <authorList>
            <person name="Liu C."/>
            <person name="Sun Q."/>
        </authorList>
    </citation>
    <scope>NUCLEOTIDE SEQUENCE [LARGE SCALE GENOMIC DNA]</scope>
    <source>
        <strain evidence="5 6">NSJ-61</strain>
    </source>
</reference>
<accession>A0A7G9GII7</accession>
<feature type="domain" description="Gram-positive pilin backbone subunit 2 Cna-B-like" evidence="3">
    <location>
        <begin position="188"/>
        <end position="301"/>
    </location>
</feature>
<proteinExistence type="predicted"/>
<evidence type="ECO:0000256" key="2">
    <source>
        <dbReference type="SAM" id="SignalP"/>
    </source>
</evidence>
<gene>
    <name evidence="5" type="ORF">H9Q80_09955</name>
</gene>
<feature type="domain" description="SpaA-like prealbumin fold" evidence="4">
    <location>
        <begin position="318"/>
        <end position="431"/>
    </location>
</feature>
<dbReference type="InterPro" id="IPR041033">
    <property type="entry name" value="SpaA_PFL_dom_1"/>
</dbReference>
<keyword evidence="6" id="KW-1185">Reference proteome</keyword>
<evidence type="ECO:0000313" key="6">
    <source>
        <dbReference type="Proteomes" id="UP000515856"/>
    </source>
</evidence>
<sequence length="486" mass="53106">MRNMFKKLGTFALTLMVMFSMVTSVFAASTGKITIHTGKHDVTSVTFDIYKMMNATVTADEKSAAYTIADDFKDFFNANATQSTPATDDEAYNYIKNNVKSEEFQNKVKEYVKTKSLTPAETLTGEASKKEYTTKDLDAGYYVIIPSNEAFTPMFTTVSKASQDVYLKGKEPGVDKTIDGNNWTSAQVGDTIRFKVESMVPNMTGFDKYTFKLTDTMSSGLTVTKETLNEKVTIGNKQLTDTEYTVTVKGQEITIEINDFIKYKDQANEAIVFEYDAVLNENAVTAGKETNTANVEYGNDPDHLTQGTPDKVIVRTHNLTITKKNGDGTETLAGAEFKLYRGTDTNGDPIEFVDLGNGEYRVATDTDKADNQLTKTSTLVSPTNGKIIVKGLDDGKYTLVETKAPDGYNILKDPTTITIGASSNNDGTDVTVTGNDVTVKNNKGSLLPETGGMGTVLFTVVGTAGILAVLYSFMKSNKKNKLNENK</sequence>
<protein>
    <submittedName>
        <fullName evidence="5">SpaH/EbpB family LPXTG-anchored major pilin</fullName>
    </submittedName>
</protein>